<dbReference type="Gene3D" id="2.130.10.10">
    <property type="entry name" value="YVTN repeat-like/Quinoprotein amine dehydrogenase"/>
    <property type="match status" value="2"/>
</dbReference>
<dbReference type="OMA" id="TWFKELF"/>
<dbReference type="PANTHER" id="PTHR45532">
    <property type="entry name" value="WD REPEAT-CONTAINING PROTEIN 97"/>
    <property type="match status" value="1"/>
</dbReference>
<dbReference type="Proteomes" id="UP000000437">
    <property type="component" value="Chromosome 7"/>
</dbReference>
<feature type="compositionally biased region" description="Pro residues" evidence="2">
    <location>
        <begin position="712"/>
        <end position="764"/>
    </location>
</feature>
<evidence type="ECO:0000256" key="1">
    <source>
        <dbReference type="PROSITE-ProRule" id="PRU00221"/>
    </source>
</evidence>
<dbReference type="KEGG" id="dre:100003472"/>
<feature type="repeat" description="WD" evidence="1">
    <location>
        <begin position="106"/>
        <end position="147"/>
    </location>
</feature>
<proteinExistence type="predicted"/>
<dbReference type="GeneTree" id="ENSGT00940000163397"/>
<evidence type="ECO:0000313" key="3">
    <source>
        <dbReference type="Proteomes" id="UP000000437"/>
    </source>
</evidence>
<dbReference type="ZFIN" id="ZDB-GENE-160728-123">
    <property type="gene designation" value="si:ch73-174h16.5"/>
</dbReference>
<gene>
    <name evidence="4 5" type="primary">si:ch73-174h16.5</name>
</gene>
<dbReference type="RefSeq" id="XP_021333610.2">
    <property type="nucleotide sequence ID" value="XM_021477935.3"/>
</dbReference>
<keyword evidence="1" id="KW-0853">WD repeat</keyword>
<name>A0A8M9QHY5_DANRE</name>
<dbReference type="SMART" id="SM00320">
    <property type="entry name" value="WD40"/>
    <property type="match status" value="4"/>
</dbReference>
<dbReference type="AGR" id="ZFIN:ZDB-GENE-160728-123"/>
<dbReference type="PROSITE" id="PS50082">
    <property type="entry name" value="WD_REPEATS_2"/>
    <property type="match status" value="3"/>
</dbReference>
<evidence type="ECO:0000313" key="5">
    <source>
        <dbReference type="ZFIN" id="ZDB-GENE-160728-123"/>
    </source>
</evidence>
<dbReference type="PANTHER" id="PTHR45532:SF1">
    <property type="entry name" value="WD REPEAT-CONTAINING PROTEIN 97"/>
    <property type="match status" value="1"/>
</dbReference>
<feature type="region of interest" description="Disordered" evidence="2">
    <location>
        <begin position="674"/>
        <end position="764"/>
    </location>
</feature>
<reference evidence="4" key="1">
    <citation type="submission" date="2025-08" db="UniProtKB">
        <authorList>
            <consortium name="RefSeq"/>
        </authorList>
    </citation>
    <scope>IDENTIFICATION</scope>
    <source>
        <strain evidence="4">Tuebingen</strain>
        <tissue evidence="4">Fibroblasts and whole tissue</tissue>
    </source>
</reference>
<sequence length="1084" mass="122219">MGNVCVWCLTHLVCRKRVVDGLGSCDFTHLALLPSRTEQRLRAAAAYGRAVAVVDLTEGCIIEHKKNLHLGEITGLIYCPLRDIVFTSGDTTIRVWRPDWELQMCFVGHTALVTSLALCPVSGLLLSSSLDGTVRCWSPEVGDHVQIVSIPNECSPPLIMGGSDSAANFFSYSTNSVDFWTFNCLYYLHCRLDWVNRLPICQISTPPNPPSFQACVVCTHGNSNITVVAADKDAVLTRFQTKGKVVCADCCVPKKILLVLTEDGVVTIASTLTSPITIQDEWRGIERWEGPSGQTEAKIGTVSCMVLYYDITDKEWESLQTQRAHKPKKIRLLHDENRFLVILGHLGGYVSVLNMNSAKVQFRTSAHNNKNINSMQAYPDSGFLLTAGEDKAVLVWRVFPCAKQCLSLHFSVLCDHPPVLLALLGTQLILALEDPENKTDSLVQHSLDSQTRYDQQPSERHHKKITGLCACCQLGVFASSSQDETVRIWDMKNCLLRILELNAEPECLAYCGESGDLLLGITGDLYRIPNTHLLPPDCRTQKCDPDTELPKSWNTSLKSRMESCCFIRKDGPKSLDYTKDPDFGVFMARHKDLESLRKGEIECRTKKIATVQTKQEAFSNYLSKIYRQPLDIRIPEDMFEICSLLFPPKHPELPPLPPKRQSDLDEVQLLHNGEEERKEGGESKMHPPPILKTQSIQKSPFPPRLMEEKHIFPPPKPPSPIKPSTPRQTPPPKPSPPPPPIPTPIPPPSPPKQPTPPPPPPPSSNIPEFLLQFVDEPWFQKMFPNLSCIPRSLVPSQFCLRLLDFMMSCSMAQKSSILNAFLLLVQQKVLNKETLSNKLLICLKNCIHKNMSREDQHFVGELLNLMVYLNPGSSDTILELLAMLANKEIDLMPLAVCILERLGVEEVELWLCPELECWNSLTKHQPNQHHSLREMANHWLLTWTKKYKLHSRSVSLRSEGEQSLAGPVEVLKYFCSLQRGKQTRPPPPEARKDAVIAPSDLPKPEPIQRLGETHSMSRIREPQGRLLPPLPYRPELMGLTRVLSLPMAHVTLSQFPISLDFQETRRLSPLKYFHLERSHVQYYR</sequence>
<organism evidence="3 4">
    <name type="scientific">Danio rerio</name>
    <name type="common">Zebrafish</name>
    <name type="synonym">Brachydanio rerio</name>
    <dbReference type="NCBI Taxonomy" id="7955"/>
    <lineage>
        <taxon>Eukaryota</taxon>
        <taxon>Metazoa</taxon>
        <taxon>Chordata</taxon>
        <taxon>Craniata</taxon>
        <taxon>Vertebrata</taxon>
        <taxon>Euteleostomi</taxon>
        <taxon>Actinopterygii</taxon>
        <taxon>Neopterygii</taxon>
        <taxon>Teleostei</taxon>
        <taxon>Ostariophysi</taxon>
        <taxon>Cypriniformes</taxon>
        <taxon>Danionidae</taxon>
        <taxon>Danioninae</taxon>
        <taxon>Danio</taxon>
    </lineage>
</organism>
<keyword evidence="3" id="KW-1185">Reference proteome</keyword>
<feature type="compositionally biased region" description="Basic and acidic residues" evidence="2">
    <location>
        <begin position="674"/>
        <end position="685"/>
    </location>
</feature>
<dbReference type="InterPro" id="IPR015943">
    <property type="entry name" value="WD40/YVTN_repeat-like_dom_sf"/>
</dbReference>
<feature type="repeat" description="WD" evidence="1">
    <location>
        <begin position="458"/>
        <end position="493"/>
    </location>
</feature>
<accession>A0A8M9QHY5</accession>
<protein>
    <submittedName>
        <fullName evidence="4">WD repeat-containing protein 97</fullName>
    </submittedName>
</protein>
<feature type="region of interest" description="Disordered" evidence="2">
    <location>
        <begin position="979"/>
        <end position="1024"/>
    </location>
</feature>
<evidence type="ECO:0000313" key="4">
    <source>
        <dbReference type="RefSeq" id="XP_021333610.2"/>
    </source>
</evidence>
<dbReference type="OrthoDB" id="6262491at2759"/>
<dbReference type="InterPro" id="IPR001680">
    <property type="entry name" value="WD40_rpt"/>
</dbReference>
<dbReference type="PROSITE" id="PS50294">
    <property type="entry name" value="WD_REPEATS_REGION"/>
    <property type="match status" value="1"/>
</dbReference>
<accession>A0A1D5NSQ6</accession>
<dbReference type="SUPFAM" id="SSF50998">
    <property type="entry name" value="Quinoprotein alcohol dehydrogenase-like"/>
    <property type="match status" value="1"/>
</dbReference>
<evidence type="ECO:0000256" key="2">
    <source>
        <dbReference type="SAM" id="MobiDB-lite"/>
    </source>
</evidence>
<dbReference type="Pfam" id="PF00400">
    <property type="entry name" value="WD40"/>
    <property type="match status" value="3"/>
</dbReference>
<feature type="repeat" description="WD" evidence="1">
    <location>
        <begin position="365"/>
        <end position="398"/>
    </location>
</feature>
<dbReference type="InterPro" id="IPR011047">
    <property type="entry name" value="Quinoprotein_ADH-like_sf"/>
</dbReference>
<dbReference type="AlphaFoldDB" id="A0A8M9QHY5"/>